<dbReference type="Proteomes" id="UP000324974">
    <property type="component" value="Chromosome"/>
</dbReference>
<dbReference type="KEGG" id="lrs:PX52LOC_06434"/>
<evidence type="ECO:0000313" key="1">
    <source>
        <dbReference type="EMBL" id="QEL19363.1"/>
    </source>
</evidence>
<dbReference type="AlphaFoldDB" id="A0A5C1AMM9"/>
<organism evidence="1 2">
    <name type="scientific">Limnoglobus roseus</name>
    <dbReference type="NCBI Taxonomy" id="2598579"/>
    <lineage>
        <taxon>Bacteria</taxon>
        <taxon>Pseudomonadati</taxon>
        <taxon>Planctomycetota</taxon>
        <taxon>Planctomycetia</taxon>
        <taxon>Gemmatales</taxon>
        <taxon>Gemmataceae</taxon>
        <taxon>Limnoglobus</taxon>
    </lineage>
</organism>
<proteinExistence type="predicted"/>
<name>A0A5C1AMM9_9BACT</name>
<evidence type="ECO:0000313" key="2">
    <source>
        <dbReference type="Proteomes" id="UP000324974"/>
    </source>
</evidence>
<sequence length="73" mass="8424">MRTLDKVEKRMLPLTEKGLSFVSKTYQSHPDLTKKVSKILTAGQDFKTTKQNYDQLCKKGIAFALQKYPDLMK</sequence>
<reference evidence="2" key="1">
    <citation type="submission" date="2019-08" db="EMBL/GenBank/DDBJ databases">
        <title>Limnoglobus roseus gen. nov., sp. nov., a novel freshwater planctomycete with a giant genome from the family Gemmataceae.</title>
        <authorList>
            <person name="Kulichevskaya I.S."/>
            <person name="Naumoff D.G."/>
            <person name="Miroshnikov K."/>
            <person name="Ivanova A."/>
            <person name="Philippov D.A."/>
            <person name="Hakobyan A."/>
            <person name="Rijpstra I.C."/>
            <person name="Sinninghe Damste J.S."/>
            <person name="Liesack W."/>
            <person name="Dedysh S.N."/>
        </authorList>
    </citation>
    <scope>NUCLEOTIDE SEQUENCE [LARGE SCALE GENOMIC DNA]</scope>
    <source>
        <strain evidence="2">PX52</strain>
    </source>
</reference>
<accession>A0A5C1AMM9</accession>
<keyword evidence="2" id="KW-1185">Reference proteome</keyword>
<dbReference type="EMBL" id="CP042425">
    <property type="protein sequence ID" value="QEL19363.1"/>
    <property type="molecule type" value="Genomic_DNA"/>
</dbReference>
<gene>
    <name evidence="1" type="ORF">PX52LOC_06434</name>
</gene>
<protein>
    <submittedName>
        <fullName evidence="1">Uncharacterized protein</fullName>
    </submittedName>
</protein>